<gene>
    <name evidence="1" type="ORF">PsorP6_013124</name>
</gene>
<comment type="caution">
    <text evidence="1">The sequence shown here is derived from an EMBL/GenBank/DDBJ whole genome shotgun (WGS) entry which is preliminary data.</text>
</comment>
<organism evidence="1 2">
    <name type="scientific">Peronosclerospora sorghi</name>
    <dbReference type="NCBI Taxonomy" id="230839"/>
    <lineage>
        <taxon>Eukaryota</taxon>
        <taxon>Sar</taxon>
        <taxon>Stramenopiles</taxon>
        <taxon>Oomycota</taxon>
        <taxon>Peronosporomycetes</taxon>
        <taxon>Peronosporales</taxon>
        <taxon>Peronosporaceae</taxon>
        <taxon>Peronosclerospora</taxon>
    </lineage>
</organism>
<keyword evidence="2" id="KW-1185">Reference proteome</keyword>
<evidence type="ECO:0000313" key="2">
    <source>
        <dbReference type="Proteomes" id="UP001163321"/>
    </source>
</evidence>
<reference evidence="1 2" key="1">
    <citation type="journal article" date="2022" name="bioRxiv">
        <title>The genome of the oomycete Peronosclerospora sorghi, a cosmopolitan pathogen of maize and sorghum, is inflated with dispersed pseudogenes.</title>
        <authorList>
            <person name="Fletcher K."/>
            <person name="Martin F."/>
            <person name="Isakeit T."/>
            <person name="Cavanaugh K."/>
            <person name="Magill C."/>
            <person name="Michelmore R."/>
        </authorList>
    </citation>
    <scope>NUCLEOTIDE SEQUENCE [LARGE SCALE GENOMIC DNA]</scope>
    <source>
        <strain evidence="1">P6</strain>
    </source>
</reference>
<protein>
    <submittedName>
        <fullName evidence="1">Uncharacterized protein</fullName>
    </submittedName>
</protein>
<sequence>MASTTSMDEEEATIVLSNMGKELDDRMLLNMYRIYGPIRRVYQNGTNSAHVVFEQVRHARKAVHATNGSVMFGKTLNVKLQPPFTRSTQPCRGFEAGICRRGDLCKYFHGMEFQSGATGPPMVANTRHKSLSTSTRPSAVPSEIQAIPSQKLCRHFSRGYCSLGETCSFAHVLGLPVQNVPKPTGKIARPCLYFRGGHCTRGDACRYVHEPGAGAVVVQSAPPVAVSERNNIDDTSGDHSESNERENNRTCVECELPHAAVWQCAKCDDSLYCDKCNLAVHQARVMAKHERIKLPPLIRLPRCQECEKETSSVRCEQCDLSFCALCDATIHKFKSLRKHVRVTFSASKSTKRKQNLKAVENDKDRKETDQFSSKSDVTTCVAYVESVPQLEFSSDSASSESDDQEMNGAVSLQSNHEKLKPVVPSSGLGSEDDFDDVKLPPSTTMPPARISKAEATQTSESESDSDLNDKPANESRPFPASVPKSELSSDSDDEVAESTSGPAAALSEAASSESRDNPVNGSRSKRTAEPTPSRKPTNTLSGSDVSFHDKKAFLKCVAKKQGKRPAGGSDSESSESTSAPASALSEAASSESDDSEVAAPSKGTAKKASTYRSEDNVSLKSIEMSTRRPAQAMEVSSESSDSSEDETPVKAEVKKASIPATKVTDKKKKAAVASTSTVSSSKSSSARTDKRTSARAAGKPAPAPRRAPASSNHNKGSISKGSSHSLVKKIETYHESGDVGELHLDAQLNGFERLLAHDCAERLGLAHESVGSGLERHLIISRRGAKRPTADSACCGSKSKKTKHGH</sequence>
<name>A0ACC0WIX2_9STRA</name>
<accession>A0ACC0WIX2</accession>
<proteinExistence type="predicted"/>
<dbReference type="Proteomes" id="UP001163321">
    <property type="component" value="Chromosome 13"/>
</dbReference>
<dbReference type="EMBL" id="CM047592">
    <property type="protein sequence ID" value="KAI9918035.1"/>
    <property type="molecule type" value="Genomic_DNA"/>
</dbReference>
<evidence type="ECO:0000313" key="1">
    <source>
        <dbReference type="EMBL" id="KAI9918035.1"/>
    </source>
</evidence>